<dbReference type="InterPro" id="IPR006311">
    <property type="entry name" value="TAT_signal"/>
</dbReference>
<proteinExistence type="predicted"/>
<dbReference type="Gene3D" id="4.10.490.10">
    <property type="entry name" value="High potential iron-sulphur protein"/>
    <property type="match status" value="1"/>
</dbReference>
<dbReference type="RefSeq" id="WP_131004134.1">
    <property type="nucleotide sequence ID" value="NZ_JBHSZR010000009.1"/>
</dbReference>
<keyword evidence="4" id="KW-0249">Electron transport</keyword>
<dbReference type="EMBL" id="SIUB01000007">
    <property type="protein sequence ID" value="TBN48649.1"/>
    <property type="molecule type" value="Genomic_DNA"/>
</dbReference>
<keyword evidence="1" id="KW-0813">Transport</keyword>
<evidence type="ECO:0000259" key="9">
    <source>
        <dbReference type="PROSITE" id="PS51373"/>
    </source>
</evidence>
<sequence length="103" mass="10542">MSKPENDAATAHDSMNAETTSGVSRRALVAGFAAASVGVACLAMSRPARAQTKMSQADAKYQDSPKGSEKCAGCGLFAAPDACNAVDGKISPEGWCQLYSPKA</sequence>
<dbReference type="OrthoDB" id="5334781at2"/>
<evidence type="ECO:0000256" key="3">
    <source>
        <dbReference type="ARBA" id="ARBA00022723"/>
    </source>
</evidence>
<evidence type="ECO:0000256" key="8">
    <source>
        <dbReference type="SAM" id="Phobius"/>
    </source>
</evidence>
<reference evidence="10 11" key="1">
    <citation type="submission" date="2019-02" db="EMBL/GenBank/DDBJ databases">
        <title>Hansschlegelia quercus sp. nov., a novel methylotrophic bacterium from buds of oak (Quercus robur L.).</title>
        <authorList>
            <person name="Agafonova N.V."/>
            <person name="Kaparullina E.N."/>
            <person name="Grouzdev D.S."/>
            <person name="Doronina N.V."/>
        </authorList>
    </citation>
    <scope>NUCLEOTIDE SEQUENCE [LARGE SCALE GENOMIC DNA]</scope>
    <source>
        <strain evidence="10 11">Dub</strain>
    </source>
</reference>
<feature type="region of interest" description="Disordered" evidence="7">
    <location>
        <begin position="1"/>
        <end position="21"/>
    </location>
</feature>
<keyword evidence="2" id="KW-0004">4Fe-4S</keyword>
<keyword evidence="11" id="KW-1185">Reference proteome</keyword>
<dbReference type="SUPFAM" id="SSF57652">
    <property type="entry name" value="HIPIP (high potential iron protein)"/>
    <property type="match status" value="1"/>
</dbReference>
<organism evidence="10 11">
    <name type="scientific">Hansschlegelia quercus</name>
    <dbReference type="NCBI Taxonomy" id="2528245"/>
    <lineage>
        <taxon>Bacteria</taxon>
        <taxon>Pseudomonadati</taxon>
        <taxon>Pseudomonadota</taxon>
        <taxon>Alphaproteobacteria</taxon>
        <taxon>Hyphomicrobiales</taxon>
        <taxon>Methylopilaceae</taxon>
        <taxon>Hansschlegelia</taxon>
    </lineage>
</organism>
<dbReference type="GO" id="GO:0046872">
    <property type="term" value="F:metal ion binding"/>
    <property type="evidence" value="ECO:0007669"/>
    <property type="project" value="UniProtKB-KW"/>
</dbReference>
<evidence type="ECO:0000256" key="1">
    <source>
        <dbReference type="ARBA" id="ARBA00022448"/>
    </source>
</evidence>
<dbReference type="PROSITE" id="PS51318">
    <property type="entry name" value="TAT"/>
    <property type="match status" value="1"/>
</dbReference>
<keyword evidence="6" id="KW-0411">Iron-sulfur</keyword>
<protein>
    <recommendedName>
        <fullName evidence="9">High potential iron-sulfur proteins family profile domain-containing protein</fullName>
    </recommendedName>
</protein>
<keyword evidence="8" id="KW-1133">Transmembrane helix</keyword>
<evidence type="ECO:0000313" key="11">
    <source>
        <dbReference type="Proteomes" id="UP000291613"/>
    </source>
</evidence>
<dbReference type="InterPro" id="IPR036369">
    <property type="entry name" value="HIPIP_sf"/>
</dbReference>
<dbReference type="PROSITE" id="PS51373">
    <property type="entry name" value="HIPIP"/>
    <property type="match status" value="1"/>
</dbReference>
<name>A0A4Q9GE20_9HYPH</name>
<dbReference type="GO" id="GO:0051539">
    <property type="term" value="F:4 iron, 4 sulfur cluster binding"/>
    <property type="evidence" value="ECO:0007669"/>
    <property type="project" value="UniProtKB-KW"/>
</dbReference>
<dbReference type="GO" id="GO:0019646">
    <property type="term" value="P:aerobic electron transport chain"/>
    <property type="evidence" value="ECO:0007669"/>
    <property type="project" value="InterPro"/>
</dbReference>
<evidence type="ECO:0000313" key="10">
    <source>
        <dbReference type="EMBL" id="TBN48649.1"/>
    </source>
</evidence>
<feature type="transmembrane region" description="Helical" evidence="8">
    <location>
        <begin position="27"/>
        <end position="45"/>
    </location>
</feature>
<dbReference type="AlphaFoldDB" id="A0A4Q9GE20"/>
<evidence type="ECO:0000256" key="5">
    <source>
        <dbReference type="ARBA" id="ARBA00023004"/>
    </source>
</evidence>
<evidence type="ECO:0000256" key="2">
    <source>
        <dbReference type="ARBA" id="ARBA00022485"/>
    </source>
</evidence>
<dbReference type="GO" id="GO:0009055">
    <property type="term" value="F:electron transfer activity"/>
    <property type="evidence" value="ECO:0007669"/>
    <property type="project" value="InterPro"/>
</dbReference>
<keyword evidence="5" id="KW-0408">Iron</keyword>
<keyword evidence="8" id="KW-0812">Transmembrane</keyword>
<dbReference type="InterPro" id="IPR000170">
    <property type="entry name" value="High_potential_FeS_prot"/>
</dbReference>
<keyword evidence="3" id="KW-0479">Metal-binding</keyword>
<feature type="domain" description="High potential iron-sulfur proteins family profile" evidence="9">
    <location>
        <begin position="42"/>
        <end position="103"/>
    </location>
</feature>
<accession>A0A4Q9GE20</accession>
<evidence type="ECO:0000256" key="6">
    <source>
        <dbReference type="ARBA" id="ARBA00023014"/>
    </source>
</evidence>
<gene>
    <name evidence="10" type="ORF">EYR15_13765</name>
</gene>
<dbReference type="Proteomes" id="UP000291613">
    <property type="component" value="Unassembled WGS sequence"/>
</dbReference>
<evidence type="ECO:0000256" key="7">
    <source>
        <dbReference type="SAM" id="MobiDB-lite"/>
    </source>
</evidence>
<comment type="caution">
    <text evidence="10">The sequence shown here is derived from an EMBL/GenBank/DDBJ whole genome shotgun (WGS) entry which is preliminary data.</text>
</comment>
<keyword evidence="8" id="KW-0472">Membrane</keyword>
<evidence type="ECO:0000256" key="4">
    <source>
        <dbReference type="ARBA" id="ARBA00022982"/>
    </source>
</evidence>